<dbReference type="InterPro" id="IPR024456">
    <property type="entry name" value="Integrase_catalytic_putative"/>
</dbReference>
<proteinExistence type="predicted"/>
<evidence type="ECO:0000256" key="2">
    <source>
        <dbReference type="ARBA" id="ARBA00023125"/>
    </source>
</evidence>
<keyword evidence="3" id="KW-0233">DNA recombination</keyword>
<dbReference type="GO" id="GO:0003677">
    <property type="term" value="F:DNA binding"/>
    <property type="evidence" value="ECO:0007669"/>
    <property type="project" value="UniProtKB-UniRule"/>
</dbReference>
<accession>A0A9X2BMQ8</accession>
<dbReference type="EMBL" id="JAJHVV010000013">
    <property type="protein sequence ID" value="MCK6265193.1"/>
    <property type="molecule type" value="Genomic_DNA"/>
</dbReference>
<dbReference type="Pfam" id="PF12835">
    <property type="entry name" value="Integrase_1"/>
    <property type="match status" value="1"/>
</dbReference>
<dbReference type="RefSeq" id="WP_248010274.1">
    <property type="nucleotide sequence ID" value="NZ_JAJHVV010000013.1"/>
</dbReference>
<reference evidence="7" key="1">
    <citation type="submission" date="2021-11" db="EMBL/GenBank/DDBJ databases">
        <title>Vibrio ZSDE26 sp. nov. and Vibrio ZSDZ34 sp. nov., isolated from coastal seawater in Qingdao.</title>
        <authorList>
            <person name="Zhang P."/>
        </authorList>
    </citation>
    <scope>NUCLEOTIDE SEQUENCE</scope>
    <source>
        <strain evidence="7">ZSDE26</strain>
    </source>
</reference>
<feature type="region of interest" description="Disordered" evidence="5">
    <location>
        <begin position="1"/>
        <end position="24"/>
    </location>
</feature>
<protein>
    <submittedName>
        <fullName evidence="7">Integrase domain-containing protein</fullName>
    </submittedName>
</protein>
<evidence type="ECO:0000313" key="8">
    <source>
        <dbReference type="Proteomes" id="UP001139559"/>
    </source>
</evidence>
<evidence type="ECO:0000256" key="4">
    <source>
        <dbReference type="PROSITE-ProRule" id="PRU01248"/>
    </source>
</evidence>
<keyword evidence="8" id="KW-1185">Reference proteome</keyword>
<evidence type="ECO:0000313" key="7">
    <source>
        <dbReference type="EMBL" id="MCK6265193.1"/>
    </source>
</evidence>
<dbReference type="AlphaFoldDB" id="A0A9X2BMQ8"/>
<dbReference type="Pfam" id="PF12834">
    <property type="entry name" value="Phage_int_SAM_2"/>
    <property type="match status" value="1"/>
</dbReference>
<evidence type="ECO:0000256" key="1">
    <source>
        <dbReference type="ARBA" id="ARBA00022908"/>
    </source>
</evidence>
<name>A0A9X2BMQ8_9VIBR</name>
<dbReference type="SUPFAM" id="SSF56349">
    <property type="entry name" value="DNA breaking-rejoining enzymes"/>
    <property type="match status" value="1"/>
</dbReference>
<dbReference type="Gene3D" id="1.10.150.130">
    <property type="match status" value="1"/>
</dbReference>
<evidence type="ECO:0000259" key="6">
    <source>
        <dbReference type="PROSITE" id="PS51900"/>
    </source>
</evidence>
<comment type="caution">
    <text evidence="7">The sequence shown here is derived from an EMBL/GenBank/DDBJ whole genome shotgun (WGS) entry which is preliminary data.</text>
</comment>
<keyword evidence="2 4" id="KW-0238">DNA-binding</keyword>
<feature type="domain" description="Core-binding (CB)" evidence="6">
    <location>
        <begin position="25"/>
        <end position="116"/>
    </location>
</feature>
<dbReference type="InterPro" id="IPR044068">
    <property type="entry name" value="CB"/>
</dbReference>
<dbReference type="GO" id="GO:0006310">
    <property type="term" value="P:DNA recombination"/>
    <property type="evidence" value="ECO:0007669"/>
    <property type="project" value="UniProtKB-KW"/>
</dbReference>
<evidence type="ECO:0000256" key="5">
    <source>
        <dbReference type="SAM" id="MobiDB-lite"/>
    </source>
</evidence>
<dbReference type="InterPro" id="IPR013762">
    <property type="entry name" value="Integrase-like_cat_sf"/>
</dbReference>
<dbReference type="PROSITE" id="PS51900">
    <property type="entry name" value="CB"/>
    <property type="match status" value="1"/>
</dbReference>
<dbReference type="Gene3D" id="1.10.443.10">
    <property type="entry name" value="Intergrase catalytic core"/>
    <property type="match status" value="1"/>
</dbReference>
<sequence>MKIYRPTNRTERTNPNARNFGLRSRDMDSAAKHSLIEKHNAKQIGYKTVADQHSRFKQFSRFLKEEHGIKDMRKIDKEHVAAYAERLNERYENNDISAKTTHDYLAAVNSVLEQAVGNCSLKVTGKEAGLPTRTEITTVNKSINEQQHKQVLSQLPERLSSMAELQRELGLRFQESCKSNPQQMLKEALSNKVVTVSNGTKGGQTRQVPSSSPKQIDALERAAAIQGNHYSMIPKSLSYAQFQSAAYREYAKVGFQPHSERHVYAHQRYSAHLEKQTNVSSLQCPVALGLKHGLEHFNYLAEKIGCSVEQAKAFDYQARMCVAEELGHHRIGITNNYLG</sequence>
<dbReference type="InterPro" id="IPR024457">
    <property type="entry name" value="Putative_integrase_N"/>
</dbReference>
<keyword evidence="1" id="KW-0229">DNA integration</keyword>
<dbReference type="Proteomes" id="UP001139559">
    <property type="component" value="Unassembled WGS sequence"/>
</dbReference>
<dbReference type="InterPro" id="IPR010998">
    <property type="entry name" value="Integrase_recombinase_N"/>
</dbReference>
<organism evidence="7 8">
    <name type="scientific">Vibrio amylolyticus</name>
    <dbReference type="NCBI Taxonomy" id="2847292"/>
    <lineage>
        <taxon>Bacteria</taxon>
        <taxon>Pseudomonadati</taxon>
        <taxon>Pseudomonadota</taxon>
        <taxon>Gammaproteobacteria</taxon>
        <taxon>Vibrionales</taxon>
        <taxon>Vibrionaceae</taxon>
        <taxon>Vibrio</taxon>
    </lineage>
</organism>
<dbReference type="InterPro" id="IPR011010">
    <property type="entry name" value="DNA_brk_join_enz"/>
</dbReference>
<evidence type="ECO:0000256" key="3">
    <source>
        <dbReference type="ARBA" id="ARBA00023172"/>
    </source>
</evidence>
<dbReference type="GO" id="GO:0015074">
    <property type="term" value="P:DNA integration"/>
    <property type="evidence" value="ECO:0007669"/>
    <property type="project" value="UniProtKB-KW"/>
</dbReference>
<gene>
    <name evidence="7" type="ORF">KP803_18100</name>
</gene>